<dbReference type="OrthoDB" id="332228at2"/>
<evidence type="ECO:0008006" key="5">
    <source>
        <dbReference type="Google" id="ProtNLM"/>
    </source>
</evidence>
<sequence length="62" mass="6896">MKISIKCGKCGNDKFEMPARPSNATKVTCSKCGAVDTYGGMLKRIEDKVVKHIKRKLRSIPK</sequence>
<accession>A0A1H1ILX3</accession>
<evidence type="ECO:0000313" key="2">
    <source>
        <dbReference type="EMBL" id="TWR64439.1"/>
    </source>
</evidence>
<keyword evidence="3" id="KW-1185">Reference proteome</keyword>
<evidence type="ECO:0000313" key="4">
    <source>
        <dbReference type="Proteomes" id="UP000317267"/>
    </source>
</evidence>
<evidence type="ECO:0000313" key="1">
    <source>
        <dbReference type="EMBL" id="SDR38650.1"/>
    </source>
</evidence>
<organism evidence="2 4">
    <name type="scientific">Pseudomonas grimontii</name>
    <dbReference type="NCBI Taxonomy" id="129847"/>
    <lineage>
        <taxon>Bacteria</taxon>
        <taxon>Pseudomonadati</taxon>
        <taxon>Pseudomonadota</taxon>
        <taxon>Gammaproteobacteria</taxon>
        <taxon>Pseudomonadales</taxon>
        <taxon>Pseudomonadaceae</taxon>
        <taxon>Pseudomonas</taxon>
    </lineage>
</organism>
<dbReference type="EMBL" id="FNKM01000002">
    <property type="protein sequence ID" value="SDR38650.1"/>
    <property type="molecule type" value="Genomic_DNA"/>
</dbReference>
<reference evidence="2 4" key="2">
    <citation type="submission" date="2019-06" db="EMBL/GenBank/DDBJ databases">
        <title>Pseudomonas bimorpha sp. nov. isolated from bovine raw milk and skim milk concentrate.</title>
        <authorList>
            <person name="Hofmann K."/>
            <person name="Huptas C."/>
            <person name="Doll E."/>
            <person name="Scherer S."/>
            <person name="Wenning M."/>
        </authorList>
    </citation>
    <scope>NUCLEOTIDE SEQUENCE [LARGE SCALE GENOMIC DNA]</scope>
    <source>
        <strain evidence="2 4">DSM 17515</strain>
    </source>
</reference>
<dbReference type="EMBL" id="VFES01000012">
    <property type="protein sequence ID" value="TWR64439.1"/>
    <property type="molecule type" value="Genomic_DNA"/>
</dbReference>
<dbReference type="Proteomes" id="UP000198740">
    <property type="component" value="Unassembled WGS sequence"/>
</dbReference>
<reference evidence="1 3" key="1">
    <citation type="submission" date="2016-10" db="EMBL/GenBank/DDBJ databases">
        <authorList>
            <person name="Varghese N."/>
            <person name="Submissions S."/>
        </authorList>
    </citation>
    <scope>NUCLEOTIDE SEQUENCE [LARGE SCALE GENOMIC DNA]</scope>
    <source>
        <strain evidence="1 3">BS2976</strain>
    </source>
</reference>
<name>A0A1H1ILX3_9PSED</name>
<protein>
    <recommendedName>
        <fullName evidence="5">TFIIB-type zinc ribbon-containing protein</fullName>
    </recommendedName>
</protein>
<evidence type="ECO:0000313" key="3">
    <source>
        <dbReference type="Proteomes" id="UP000198740"/>
    </source>
</evidence>
<dbReference type="Proteomes" id="UP000317267">
    <property type="component" value="Unassembled WGS sequence"/>
</dbReference>
<gene>
    <name evidence="2" type="ORF">FIV39_19845</name>
    <name evidence="1" type="ORF">SAMN04490186_5889</name>
</gene>
<proteinExistence type="predicted"/>
<comment type="caution">
    <text evidence="2">The sequence shown here is derived from an EMBL/GenBank/DDBJ whole genome shotgun (WGS) entry which is preliminary data.</text>
</comment>
<dbReference type="AlphaFoldDB" id="A0A1H1ILX3"/>